<evidence type="ECO:0000313" key="2">
    <source>
        <dbReference type="Proteomes" id="UP001497644"/>
    </source>
</evidence>
<dbReference type="Proteomes" id="UP001497644">
    <property type="component" value="Chromosome 3"/>
</dbReference>
<accession>A0AAV2NRC2</accession>
<dbReference type="EMBL" id="OZ034826">
    <property type="protein sequence ID" value="CAL1681687.1"/>
    <property type="molecule type" value="Genomic_DNA"/>
</dbReference>
<sequence length="82" mass="8692">MGTQTRGDSMVPATFDASNRASKLYVKTGKTAANARKVLHETFITSGAGCGHHPAARRARVCVICLIVSVNVVRERLSPVPG</sequence>
<organism evidence="1 2">
    <name type="scientific">Lasius platythorax</name>
    <dbReference type="NCBI Taxonomy" id="488582"/>
    <lineage>
        <taxon>Eukaryota</taxon>
        <taxon>Metazoa</taxon>
        <taxon>Ecdysozoa</taxon>
        <taxon>Arthropoda</taxon>
        <taxon>Hexapoda</taxon>
        <taxon>Insecta</taxon>
        <taxon>Pterygota</taxon>
        <taxon>Neoptera</taxon>
        <taxon>Endopterygota</taxon>
        <taxon>Hymenoptera</taxon>
        <taxon>Apocrita</taxon>
        <taxon>Aculeata</taxon>
        <taxon>Formicoidea</taxon>
        <taxon>Formicidae</taxon>
        <taxon>Formicinae</taxon>
        <taxon>Lasius</taxon>
        <taxon>Lasius</taxon>
    </lineage>
</organism>
<reference evidence="1" key="1">
    <citation type="submission" date="2024-04" db="EMBL/GenBank/DDBJ databases">
        <authorList>
            <consortium name="Molecular Ecology Group"/>
        </authorList>
    </citation>
    <scope>NUCLEOTIDE SEQUENCE</scope>
</reference>
<evidence type="ECO:0000313" key="1">
    <source>
        <dbReference type="EMBL" id="CAL1681687.1"/>
    </source>
</evidence>
<keyword evidence="2" id="KW-1185">Reference proteome</keyword>
<protein>
    <submittedName>
        <fullName evidence="1">Uncharacterized protein</fullName>
    </submittedName>
</protein>
<proteinExistence type="predicted"/>
<dbReference type="AlphaFoldDB" id="A0AAV2NRC2"/>
<name>A0AAV2NRC2_9HYME</name>
<gene>
    <name evidence="1" type="ORF">LPLAT_LOCUS7652</name>
</gene>